<dbReference type="InterPro" id="IPR019264">
    <property type="entry name" value="DUF2179"/>
</dbReference>
<name>A0A0R1MKS2_9LACO</name>
<evidence type="ECO:0000256" key="6">
    <source>
        <dbReference type="SAM" id="Phobius"/>
    </source>
</evidence>
<dbReference type="EMBL" id="AZEH01000019">
    <property type="protein sequence ID" value="KRL06005.1"/>
    <property type="molecule type" value="Genomic_DNA"/>
</dbReference>
<feature type="transmembrane region" description="Helical" evidence="6">
    <location>
        <begin position="12"/>
        <end position="34"/>
    </location>
</feature>
<gene>
    <name evidence="8" type="ORF">FD46_GL000337</name>
</gene>
<evidence type="ECO:0000256" key="4">
    <source>
        <dbReference type="ARBA" id="ARBA00022989"/>
    </source>
</evidence>
<feature type="transmembrane region" description="Helical" evidence="6">
    <location>
        <begin position="106"/>
        <end position="125"/>
    </location>
</feature>
<dbReference type="Gene3D" id="3.30.70.120">
    <property type="match status" value="1"/>
</dbReference>
<dbReference type="InterPro" id="IPR015867">
    <property type="entry name" value="N-reg_PII/ATP_PRibTrfase_C"/>
</dbReference>
<keyword evidence="9" id="KW-1185">Reference proteome</keyword>
<evidence type="ECO:0000313" key="8">
    <source>
        <dbReference type="EMBL" id="KRL06005.1"/>
    </source>
</evidence>
<proteinExistence type="predicted"/>
<sequence>MNKRLTKHPLFQLITLIIALEIITVSINFFYSPINIAAGGSTGIAILLHAAFKISPALSVLVINALMVVFAAVFLDRKIVQKITLGSFLLPLLMYITPSFKIVNDPLLAVIIGGAVFALGIAILYRINASSGGTTVPPMILKKYFHINTAVSLLAVDFIVTFFNIFVSGLNAFFMAVFSLVITSFVMRYIEAGLDHKYQIQVMSKDKTAQIQEMILNENHSLTVYDVHGGYSSNQKELLLVVVDNQNYGPLLSAIHDIDPDVFIITTHVVKVHGGRFGI</sequence>
<dbReference type="PANTHER" id="PTHR33545">
    <property type="entry name" value="UPF0750 MEMBRANE PROTEIN YITT-RELATED"/>
    <property type="match status" value="1"/>
</dbReference>
<dbReference type="GO" id="GO:0005886">
    <property type="term" value="C:plasma membrane"/>
    <property type="evidence" value="ECO:0007669"/>
    <property type="project" value="UniProtKB-SubCell"/>
</dbReference>
<keyword evidence="4 6" id="KW-1133">Transmembrane helix</keyword>
<feature type="transmembrane region" description="Helical" evidence="6">
    <location>
        <begin position="82"/>
        <end position="100"/>
    </location>
</feature>
<feature type="transmembrane region" description="Helical" evidence="6">
    <location>
        <begin position="172"/>
        <end position="190"/>
    </location>
</feature>
<dbReference type="InterPro" id="IPR003740">
    <property type="entry name" value="YitT"/>
</dbReference>
<dbReference type="CDD" id="cd16380">
    <property type="entry name" value="YitT_C"/>
    <property type="match status" value="1"/>
</dbReference>
<dbReference type="Proteomes" id="UP000051686">
    <property type="component" value="Unassembled WGS sequence"/>
</dbReference>
<dbReference type="PATRIC" id="fig|1423777.3.peg.356"/>
<feature type="transmembrane region" description="Helical" evidence="6">
    <location>
        <begin position="145"/>
        <end position="166"/>
    </location>
</feature>
<dbReference type="OrthoDB" id="1758221at2"/>
<comment type="caution">
    <text evidence="8">The sequence shown here is derived from an EMBL/GenBank/DDBJ whole genome shotgun (WGS) entry which is preliminary data.</text>
</comment>
<organism evidence="8 9">
    <name type="scientific">Liquorilactobacillus oeni DSM 19972</name>
    <dbReference type="NCBI Taxonomy" id="1423777"/>
    <lineage>
        <taxon>Bacteria</taxon>
        <taxon>Bacillati</taxon>
        <taxon>Bacillota</taxon>
        <taxon>Bacilli</taxon>
        <taxon>Lactobacillales</taxon>
        <taxon>Lactobacillaceae</taxon>
        <taxon>Liquorilactobacillus</taxon>
    </lineage>
</organism>
<dbReference type="InterPro" id="IPR051461">
    <property type="entry name" value="UPF0750_membrane"/>
</dbReference>
<keyword evidence="3 6" id="KW-0812">Transmembrane</keyword>
<dbReference type="Pfam" id="PF10035">
    <property type="entry name" value="DUF2179"/>
    <property type="match status" value="1"/>
</dbReference>
<keyword evidence="2" id="KW-1003">Cell membrane</keyword>
<accession>A0A0R1MKS2</accession>
<feature type="transmembrane region" description="Helical" evidence="6">
    <location>
        <begin position="54"/>
        <end position="75"/>
    </location>
</feature>
<dbReference type="PANTHER" id="PTHR33545:SF9">
    <property type="entry name" value="UPF0750 MEMBRANE PROTEIN YITE"/>
    <property type="match status" value="1"/>
</dbReference>
<reference evidence="8 9" key="1">
    <citation type="journal article" date="2015" name="Genome Announc.">
        <title>Expanding the biotechnology potential of lactobacilli through comparative genomics of 213 strains and associated genera.</title>
        <authorList>
            <person name="Sun Z."/>
            <person name="Harris H.M."/>
            <person name="McCann A."/>
            <person name="Guo C."/>
            <person name="Argimon S."/>
            <person name="Zhang W."/>
            <person name="Yang X."/>
            <person name="Jeffery I.B."/>
            <person name="Cooney J.C."/>
            <person name="Kagawa T.F."/>
            <person name="Liu W."/>
            <person name="Song Y."/>
            <person name="Salvetti E."/>
            <person name="Wrobel A."/>
            <person name="Rasinkangas P."/>
            <person name="Parkhill J."/>
            <person name="Rea M.C."/>
            <person name="O'Sullivan O."/>
            <person name="Ritari J."/>
            <person name="Douillard F.P."/>
            <person name="Paul Ross R."/>
            <person name="Yang R."/>
            <person name="Briner A.E."/>
            <person name="Felis G.E."/>
            <person name="de Vos W.M."/>
            <person name="Barrangou R."/>
            <person name="Klaenhammer T.R."/>
            <person name="Caufield P.W."/>
            <person name="Cui Y."/>
            <person name="Zhang H."/>
            <person name="O'Toole P.W."/>
        </authorList>
    </citation>
    <scope>NUCLEOTIDE SEQUENCE [LARGE SCALE GENOMIC DNA]</scope>
    <source>
        <strain evidence="8 9">DSM 19972</strain>
    </source>
</reference>
<feature type="domain" description="DUF2179" evidence="7">
    <location>
        <begin position="221"/>
        <end position="274"/>
    </location>
</feature>
<protein>
    <recommendedName>
        <fullName evidence="7">DUF2179 domain-containing protein</fullName>
    </recommendedName>
</protein>
<comment type="subcellular location">
    <subcellularLocation>
        <location evidence="1">Cell membrane</location>
        <topology evidence="1">Multi-pass membrane protein</topology>
    </subcellularLocation>
</comment>
<dbReference type="PIRSF" id="PIRSF006483">
    <property type="entry name" value="Membrane_protein_YitT"/>
    <property type="match status" value="1"/>
</dbReference>
<evidence type="ECO:0000259" key="7">
    <source>
        <dbReference type="Pfam" id="PF10035"/>
    </source>
</evidence>
<evidence type="ECO:0000256" key="1">
    <source>
        <dbReference type="ARBA" id="ARBA00004651"/>
    </source>
</evidence>
<evidence type="ECO:0000256" key="3">
    <source>
        <dbReference type="ARBA" id="ARBA00022692"/>
    </source>
</evidence>
<dbReference type="RefSeq" id="WP_057895336.1">
    <property type="nucleotide sequence ID" value="NZ_AZEH01000019.1"/>
</dbReference>
<dbReference type="AlphaFoldDB" id="A0A0R1MKS2"/>
<evidence type="ECO:0000256" key="5">
    <source>
        <dbReference type="ARBA" id="ARBA00023136"/>
    </source>
</evidence>
<dbReference type="Pfam" id="PF02588">
    <property type="entry name" value="YitT_membrane"/>
    <property type="match status" value="1"/>
</dbReference>
<dbReference type="STRING" id="1423777.FD46_GL000337"/>
<evidence type="ECO:0000256" key="2">
    <source>
        <dbReference type="ARBA" id="ARBA00022475"/>
    </source>
</evidence>
<keyword evidence="5 6" id="KW-0472">Membrane</keyword>
<evidence type="ECO:0000313" key="9">
    <source>
        <dbReference type="Proteomes" id="UP000051686"/>
    </source>
</evidence>